<protein>
    <submittedName>
        <fullName evidence="1">Uncharacterized protein</fullName>
    </submittedName>
</protein>
<sequence>MTSQASQYRAQALAAEEAAEAATLDNVRDRCLRSAAAWNEMAARIELTDRLRAERIAAAPHPAKVEG</sequence>
<dbReference type="STRING" id="1219043.SCH01S_28_00960"/>
<evidence type="ECO:0000313" key="2">
    <source>
        <dbReference type="Proteomes" id="UP000033202"/>
    </source>
</evidence>
<gene>
    <name evidence="1" type="ORF">SCH01S_28_00960</name>
</gene>
<name>A0A0E9MQ25_9SPHN</name>
<dbReference type="AlphaFoldDB" id="A0A0E9MQ25"/>
<dbReference type="Proteomes" id="UP000033202">
    <property type="component" value="Unassembled WGS sequence"/>
</dbReference>
<dbReference type="OrthoDB" id="7411138at2"/>
<keyword evidence="2" id="KW-1185">Reference proteome</keyword>
<dbReference type="RefSeq" id="WP_046348055.1">
    <property type="nucleotide sequence ID" value="NZ_BBWU01000028.1"/>
</dbReference>
<dbReference type="EMBL" id="BBWU01000028">
    <property type="protein sequence ID" value="GAO39235.1"/>
    <property type="molecule type" value="Genomic_DNA"/>
</dbReference>
<proteinExistence type="predicted"/>
<accession>A0A0E9MQ25</accession>
<reference evidence="1 2" key="1">
    <citation type="submission" date="2015-04" db="EMBL/GenBank/DDBJ databases">
        <title>Whole genome shotgun sequence of Sphingomonas changbaiensis NBRC 104936.</title>
        <authorList>
            <person name="Katano-Makiyama Y."/>
            <person name="Hosoyama A."/>
            <person name="Hashimoto M."/>
            <person name="Noguchi M."/>
            <person name="Tsuchikane K."/>
            <person name="Ohji S."/>
            <person name="Yamazoe A."/>
            <person name="Ichikawa N."/>
            <person name="Kimura A."/>
            <person name="Fujita N."/>
        </authorList>
    </citation>
    <scope>NUCLEOTIDE SEQUENCE [LARGE SCALE GENOMIC DNA]</scope>
    <source>
        <strain evidence="1 2">NBRC 104936</strain>
    </source>
</reference>
<organism evidence="1 2">
    <name type="scientific">Sphingomonas changbaiensis NBRC 104936</name>
    <dbReference type="NCBI Taxonomy" id="1219043"/>
    <lineage>
        <taxon>Bacteria</taxon>
        <taxon>Pseudomonadati</taxon>
        <taxon>Pseudomonadota</taxon>
        <taxon>Alphaproteobacteria</taxon>
        <taxon>Sphingomonadales</taxon>
        <taxon>Sphingomonadaceae</taxon>
        <taxon>Sphingomonas</taxon>
    </lineage>
</organism>
<comment type="caution">
    <text evidence="1">The sequence shown here is derived from an EMBL/GenBank/DDBJ whole genome shotgun (WGS) entry which is preliminary data.</text>
</comment>
<evidence type="ECO:0000313" key="1">
    <source>
        <dbReference type="EMBL" id="GAO39235.1"/>
    </source>
</evidence>